<dbReference type="AlphaFoldDB" id="A0AAI8VVZ1"/>
<sequence>MDGLPSYHEATTSPDWLSLVASFIPVGCWQTCCLVDRRFYRQFNPRLWQDPLVVIRQLGLHPNDDLTWYRRFINKHIQSARLETRSMVRSLDFRDFALRASGLYSTEASERAISNSFRTIPHDFPKLNCLLLDGHPELDPGSLATNSLSAHSLELLDLANCRQELTPKLFNPAFFRDLVYLDVSYVPGSLKTAIQSTLNPRLLPELRVFKARGREMDDATASLLFLTFGRQLWSLDLSNNKLTDRIIDDIVEHCFSSLSFHTDAHFEREGKLTLPRNIGSRSCGPFEFIEESEHSLYFNHPERYFADSPLYSQRADQTELQEWQVIRSNGLGPLKRDDAKAFKQLLLDDATAGATGPLMASYHGDIRIAKGGITHLYLGGNRVTTLGVERLLRNSSGRLEHFECDSCFHVPAPGRTRVTGLLGSAHLFRPVVSSNLRSLEVHHSLVTRVPTIAIEGQSLASTSRLAEGPLFKNIRRAYPQGFEPDMNPRISSLTLTHIPARSRGAIIEQLTGFLDLVSAQQKAIKQAATISTGRGPSVLKGLRHLRLEIEPDFTDDSVDSSTGRDVDFDKLLDPGDEDFSNDTFSFFEDESRGISSRSKSTTRASAVAGPGGLAPYSHWTSGRLKSFPYTDTQSEYLNYQPELSESWTGNMYSIPVWIGSGTIGSSAALNEYMWNLQDQKLCSNVGPATPNHVAAGVPPLSYIFYAAWDAMILPRDVQAAVKRAGPAPFRDVAAAIKEYRFRKRGTADHWEGQIELVRTKKASRYQSSEYWR</sequence>
<evidence type="ECO:0000313" key="1">
    <source>
        <dbReference type="EMBL" id="CAJ2512097.1"/>
    </source>
</evidence>
<organism evidence="1 2">
    <name type="scientific">Anthostomella pinea</name>
    <dbReference type="NCBI Taxonomy" id="933095"/>
    <lineage>
        <taxon>Eukaryota</taxon>
        <taxon>Fungi</taxon>
        <taxon>Dikarya</taxon>
        <taxon>Ascomycota</taxon>
        <taxon>Pezizomycotina</taxon>
        <taxon>Sordariomycetes</taxon>
        <taxon>Xylariomycetidae</taxon>
        <taxon>Xylariales</taxon>
        <taxon>Xylariaceae</taxon>
        <taxon>Anthostomella</taxon>
    </lineage>
</organism>
<proteinExistence type="predicted"/>
<accession>A0AAI8VVZ1</accession>
<dbReference type="Gene3D" id="3.80.10.10">
    <property type="entry name" value="Ribonuclease Inhibitor"/>
    <property type="match status" value="1"/>
</dbReference>
<protein>
    <submittedName>
        <fullName evidence="1">Uu.00g077220.m01.CDS01</fullName>
    </submittedName>
</protein>
<dbReference type="Proteomes" id="UP001295740">
    <property type="component" value="Unassembled WGS sequence"/>
</dbReference>
<gene>
    <name evidence="1" type="ORF">KHLLAP_LOCUS12565</name>
</gene>
<reference evidence="1" key="1">
    <citation type="submission" date="2023-10" db="EMBL/GenBank/DDBJ databases">
        <authorList>
            <person name="Hackl T."/>
        </authorList>
    </citation>
    <scope>NUCLEOTIDE SEQUENCE</scope>
</reference>
<comment type="caution">
    <text evidence="1">The sequence shown here is derived from an EMBL/GenBank/DDBJ whole genome shotgun (WGS) entry which is preliminary data.</text>
</comment>
<name>A0AAI8VVZ1_9PEZI</name>
<dbReference type="EMBL" id="CAUWAG010000018">
    <property type="protein sequence ID" value="CAJ2512097.1"/>
    <property type="molecule type" value="Genomic_DNA"/>
</dbReference>
<dbReference type="SUPFAM" id="SSF52047">
    <property type="entry name" value="RNI-like"/>
    <property type="match status" value="1"/>
</dbReference>
<evidence type="ECO:0000313" key="2">
    <source>
        <dbReference type="Proteomes" id="UP001295740"/>
    </source>
</evidence>
<dbReference type="InterPro" id="IPR032675">
    <property type="entry name" value="LRR_dom_sf"/>
</dbReference>
<keyword evidence="2" id="KW-1185">Reference proteome</keyword>